<dbReference type="Gene3D" id="1.10.760.10">
    <property type="entry name" value="Cytochrome c-like domain"/>
    <property type="match status" value="1"/>
</dbReference>
<reference evidence="8" key="1">
    <citation type="submission" date="2019-02" db="EMBL/GenBank/DDBJ databases">
        <title>Draft genome of the type strain Pelomonas aquatica CCUG 52575T.</title>
        <authorList>
            <person name="Gomila M."/>
            <person name="Lalucat J."/>
        </authorList>
    </citation>
    <scope>NUCLEOTIDE SEQUENCE</scope>
    <source>
        <strain evidence="8">CCUG 52575</strain>
    </source>
</reference>
<dbReference type="GO" id="GO:0009055">
    <property type="term" value="F:electron transfer activity"/>
    <property type="evidence" value="ECO:0007669"/>
    <property type="project" value="InterPro"/>
</dbReference>
<dbReference type="PROSITE" id="PS51257">
    <property type="entry name" value="PROKAR_LIPOPROTEIN"/>
    <property type="match status" value="1"/>
</dbReference>
<keyword evidence="2" id="KW-0349">Heme</keyword>
<sequence>MRACCLALLALLALLAGCGDRPAPPTAASVEALRPADARLAAAYEHSCLLCHGRLDSGAPATGDPAAWAPRLAKGLDALVGNARTGIGGMPAMGLCADCSDADLRQLILFMSAAPAPPTP</sequence>
<evidence type="ECO:0000256" key="5">
    <source>
        <dbReference type="ARBA" id="ARBA00023004"/>
    </source>
</evidence>
<keyword evidence="5" id="KW-0408">Iron</keyword>
<keyword evidence="1" id="KW-0813">Transport</keyword>
<accession>A0A9X4LCY7</accession>
<name>A0A9X4LCY7_9BURK</name>
<evidence type="ECO:0000313" key="9">
    <source>
        <dbReference type="Proteomes" id="UP001152766"/>
    </source>
</evidence>
<keyword evidence="4" id="KW-0249">Electron transport</keyword>
<evidence type="ECO:0000256" key="2">
    <source>
        <dbReference type="ARBA" id="ARBA00022617"/>
    </source>
</evidence>
<evidence type="ECO:0000256" key="3">
    <source>
        <dbReference type="ARBA" id="ARBA00022723"/>
    </source>
</evidence>
<dbReference type="RefSeq" id="WP_268148399.1">
    <property type="nucleotide sequence ID" value="NZ_JAPPUW010000004.1"/>
</dbReference>
<dbReference type="SUPFAM" id="SSF46626">
    <property type="entry name" value="Cytochrome c"/>
    <property type="match status" value="1"/>
</dbReference>
<dbReference type="InterPro" id="IPR036909">
    <property type="entry name" value="Cyt_c-like_dom_sf"/>
</dbReference>
<dbReference type="Proteomes" id="UP001152766">
    <property type="component" value="Unassembled WGS sequence"/>
</dbReference>
<dbReference type="AlphaFoldDB" id="A0A9X4LCY7"/>
<dbReference type="InterPro" id="IPR009056">
    <property type="entry name" value="Cyt_c-like_dom"/>
</dbReference>
<feature type="domain" description="Cytochrome c" evidence="7">
    <location>
        <begin position="37"/>
        <end position="111"/>
    </location>
</feature>
<evidence type="ECO:0000256" key="1">
    <source>
        <dbReference type="ARBA" id="ARBA00022448"/>
    </source>
</evidence>
<evidence type="ECO:0000313" key="8">
    <source>
        <dbReference type="EMBL" id="MDG0861230.1"/>
    </source>
</evidence>
<evidence type="ECO:0000256" key="4">
    <source>
        <dbReference type="ARBA" id="ARBA00022982"/>
    </source>
</evidence>
<evidence type="ECO:0000259" key="7">
    <source>
        <dbReference type="Pfam" id="PF13442"/>
    </source>
</evidence>
<dbReference type="GO" id="GO:0020037">
    <property type="term" value="F:heme binding"/>
    <property type="evidence" value="ECO:0007669"/>
    <property type="project" value="InterPro"/>
</dbReference>
<organism evidence="8 9">
    <name type="scientific">Pelomonas aquatica</name>
    <dbReference type="NCBI Taxonomy" id="431058"/>
    <lineage>
        <taxon>Bacteria</taxon>
        <taxon>Pseudomonadati</taxon>
        <taxon>Pseudomonadota</taxon>
        <taxon>Betaproteobacteria</taxon>
        <taxon>Burkholderiales</taxon>
        <taxon>Sphaerotilaceae</taxon>
        <taxon>Roseateles</taxon>
    </lineage>
</organism>
<comment type="caution">
    <text evidence="8">The sequence shown here is derived from an EMBL/GenBank/DDBJ whole genome shotgun (WGS) entry which is preliminary data.</text>
</comment>
<dbReference type="InterPro" id="IPR002323">
    <property type="entry name" value="Cyt_CIE"/>
</dbReference>
<dbReference type="EMBL" id="SGUG01000002">
    <property type="protein sequence ID" value="MDG0861230.1"/>
    <property type="molecule type" value="Genomic_DNA"/>
</dbReference>
<keyword evidence="6" id="KW-0732">Signal</keyword>
<dbReference type="PRINTS" id="PR00607">
    <property type="entry name" value="CYTCHROMECIE"/>
</dbReference>
<protein>
    <submittedName>
        <fullName evidence="8">Cytochrome c5 family protein</fullName>
    </submittedName>
</protein>
<dbReference type="GO" id="GO:0005506">
    <property type="term" value="F:iron ion binding"/>
    <property type="evidence" value="ECO:0007669"/>
    <property type="project" value="InterPro"/>
</dbReference>
<evidence type="ECO:0000256" key="6">
    <source>
        <dbReference type="SAM" id="SignalP"/>
    </source>
</evidence>
<dbReference type="PANTHER" id="PTHR40942:SF4">
    <property type="entry name" value="CYTOCHROME C5"/>
    <property type="match status" value="1"/>
</dbReference>
<dbReference type="Pfam" id="PF13442">
    <property type="entry name" value="Cytochrome_CBB3"/>
    <property type="match status" value="1"/>
</dbReference>
<feature type="chain" id="PRO_5040717770" evidence="6">
    <location>
        <begin position="24"/>
        <end position="120"/>
    </location>
</feature>
<keyword evidence="3" id="KW-0479">Metal-binding</keyword>
<feature type="signal peptide" evidence="6">
    <location>
        <begin position="1"/>
        <end position="23"/>
    </location>
</feature>
<gene>
    <name evidence="8" type="ORF">EXJ73_01915</name>
</gene>
<proteinExistence type="predicted"/>
<keyword evidence="9" id="KW-1185">Reference proteome</keyword>
<dbReference type="PANTHER" id="PTHR40942">
    <property type="match status" value="1"/>
</dbReference>